<proteinExistence type="predicted"/>
<dbReference type="Proteomes" id="UP000006882">
    <property type="component" value="Chromosome G6"/>
</dbReference>
<dbReference type="Gene3D" id="1.10.246.220">
    <property type="match status" value="1"/>
</dbReference>
<dbReference type="InterPro" id="IPR001005">
    <property type="entry name" value="SANT/Myb"/>
</dbReference>
<dbReference type="GO" id="GO:0005634">
    <property type="term" value="C:nucleus"/>
    <property type="evidence" value="ECO:0007669"/>
    <property type="project" value="UniProtKB-SubCell"/>
</dbReference>
<evidence type="ECO:0000256" key="1">
    <source>
        <dbReference type="ARBA" id="ARBA00004123"/>
    </source>
</evidence>
<gene>
    <name evidence="6" type="ORF">PRUPE_6G041700</name>
</gene>
<evidence type="ECO:0000259" key="4">
    <source>
        <dbReference type="PROSITE" id="PS50090"/>
    </source>
</evidence>
<dbReference type="Pfam" id="PF00249">
    <property type="entry name" value="Myb_DNA-binding"/>
    <property type="match status" value="1"/>
</dbReference>
<reference evidence="6 7" key="1">
    <citation type="journal article" date="2013" name="Nat. Genet.">
        <title>The high-quality draft genome of peach (Prunus persica) identifies unique patterns of genetic diversity, domestication and genome evolution.</title>
        <authorList>
            <consortium name="International Peach Genome Initiative"/>
            <person name="Verde I."/>
            <person name="Abbott A.G."/>
            <person name="Scalabrin S."/>
            <person name="Jung S."/>
            <person name="Shu S."/>
            <person name="Marroni F."/>
            <person name="Zhebentyayeva T."/>
            <person name="Dettori M.T."/>
            <person name="Grimwood J."/>
            <person name="Cattonaro F."/>
            <person name="Zuccolo A."/>
            <person name="Rossini L."/>
            <person name="Jenkins J."/>
            <person name="Vendramin E."/>
            <person name="Meisel L.A."/>
            <person name="Decroocq V."/>
            <person name="Sosinski B."/>
            <person name="Prochnik S."/>
            <person name="Mitros T."/>
            <person name="Policriti A."/>
            <person name="Cipriani G."/>
            <person name="Dondini L."/>
            <person name="Ficklin S."/>
            <person name="Goodstein D.M."/>
            <person name="Xuan P."/>
            <person name="Del Fabbro C."/>
            <person name="Aramini V."/>
            <person name="Copetti D."/>
            <person name="Gonzalez S."/>
            <person name="Horner D.S."/>
            <person name="Falchi R."/>
            <person name="Lucas S."/>
            <person name="Mica E."/>
            <person name="Maldonado J."/>
            <person name="Lazzari B."/>
            <person name="Bielenberg D."/>
            <person name="Pirona R."/>
            <person name="Miculan M."/>
            <person name="Barakat A."/>
            <person name="Testolin R."/>
            <person name="Stella A."/>
            <person name="Tartarini S."/>
            <person name="Tonutti P."/>
            <person name="Arus P."/>
            <person name="Orellana A."/>
            <person name="Wells C."/>
            <person name="Main D."/>
            <person name="Vizzotto G."/>
            <person name="Silva H."/>
            <person name="Salamini F."/>
            <person name="Schmutz J."/>
            <person name="Morgante M."/>
            <person name="Rokhsar D.S."/>
        </authorList>
    </citation>
    <scope>NUCLEOTIDE SEQUENCE [LARGE SCALE GENOMIC DNA]</scope>
    <source>
        <strain evidence="7">cv. Nemared</strain>
    </source>
</reference>
<dbReference type="CDD" id="cd11660">
    <property type="entry name" value="SANT_TRF"/>
    <property type="match status" value="1"/>
</dbReference>
<organism evidence="6 7">
    <name type="scientific">Prunus persica</name>
    <name type="common">Peach</name>
    <name type="synonym">Amygdalus persica</name>
    <dbReference type="NCBI Taxonomy" id="3760"/>
    <lineage>
        <taxon>Eukaryota</taxon>
        <taxon>Viridiplantae</taxon>
        <taxon>Streptophyta</taxon>
        <taxon>Embryophyta</taxon>
        <taxon>Tracheophyta</taxon>
        <taxon>Spermatophyta</taxon>
        <taxon>Magnoliopsida</taxon>
        <taxon>eudicotyledons</taxon>
        <taxon>Gunneridae</taxon>
        <taxon>Pentapetalae</taxon>
        <taxon>rosids</taxon>
        <taxon>fabids</taxon>
        <taxon>Rosales</taxon>
        <taxon>Rosaceae</taxon>
        <taxon>Amygdaloideae</taxon>
        <taxon>Amygdaleae</taxon>
        <taxon>Prunus</taxon>
    </lineage>
</organism>
<feature type="region of interest" description="Disordered" evidence="3">
    <location>
        <begin position="215"/>
        <end position="235"/>
    </location>
</feature>
<feature type="compositionally biased region" description="Polar residues" evidence="3">
    <location>
        <begin position="682"/>
        <end position="697"/>
    </location>
</feature>
<feature type="domain" description="HTH myb-type" evidence="5">
    <location>
        <begin position="791"/>
        <end position="847"/>
    </location>
</feature>
<dbReference type="AlphaFoldDB" id="A0A251NLT4"/>
<keyword evidence="2" id="KW-0539">Nucleus</keyword>
<dbReference type="STRING" id="3760.A0A251NLT4"/>
<dbReference type="EMBL" id="CM007656">
    <property type="protein sequence ID" value="ONH99659.1"/>
    <property type="molecule type" value="Genomic_DNA"/>
</dbReference>
<feature type="domain" description="Myb-like" evidence="4">
    <location>
        <begin position="791"/>
        <end position="846"/>
    </location>
</feature>
<feature type="compositionally biased region" description="Polar residues" evidence="3">
    <location>
        <begin position="711"/>
        <end position="740"/>
    </location>
</feature>
<comment type="subcellular location">
    <subcellularLocation>
        <location evidence="1">Nucleus</location>
    </subcellularLocation>
</comment>
<evidence type="ECO:0000313" key="7">
    <source>
        <dbReference type="Proteomes" id="UP000006882"/>
    </source>
</evidence>
<dbReference type="eggNOG" id="ENOG502QSW7">
    <property type="taxonomic scope" value="Eukaryota"/>
</dbReference>
<feature type="region of interest" description="Disordered" evidence="3">
    <location>
        <begin position="748"/>
        <end position="767"/>
    </location>
</feature>
<feature type="compositionally biased region" description="Polar residues" evidence="3">
    <location>
        <begin position="513"/>
        <end position="525"/>
    </location>
</feature>
<dbReference type="Gramene" id="ONH99659">
    <property type="protein sequence ID" value="ONH99659"/>
    <property type="gene ID" value="PRUPE_6G041700"/>
</dbReference>
<feature type="compositionally biased region" description="Polar residues" evidence="3">
    <location>
        <begin position="614"/>
        <end position="637"/>
    </location>
</feature>
<dbReference type="PANTHER" id="PTHR46993:SF6">
    <property type="entry name" value="MYB TRANSCRIPTION FACTOR"/>
    <property type="match status" value="1"/>
</dbReference>
<dbReference type="InterPro" id="IPR009057">
    <property type="entry name" value="Homeodomain-like_sf"/>
</dbReference>
<feature type="region of interest" description="Disordered" evidence="3">
    <location>
        <begin position="576"/>
        <end position="646"/>
    </location>
</feature>
<evidence type="ECO:0000259" key="5">
    <source>
        <dbReference type="PROSITE" id="PS51294"/>
    </source>
</evidence>
<evidence type="ECO:0000256" key="3">
    <source>
        <dbReference type="SAM" id="MobiDB-lite"/>
    </source>
</evidence>
<accession>A0A251NLT4</accession>
<dbReference type="PROSITE" id="PS50090">
    <property type="entry name" value="MYB_LIKE"/>
    <property type="match status" value="1"/>
</dbReference>
<feature type="region of interest" description="Disordered" evidence="3">
    <location>
        <begin position="506"/>
        <end position="525"/>
    </location>
</feature>
<dbReference type="OrthoDB" id="608866at2759"/>
<dbReference type="PROSITE" id="PS51294">
    <property type="entry name" value="HTH_MYB"/>
    <property type="match status" value="1"/>
</dbReference>
<name>A0A251NLT4_PRUPE</name>
<evidence type="ECO:0000256" key="2">
    <source>
        <dbReference type="ARBA" id="ARBA00023242"/>
    </source>
</evidence>
<keyword evidence="7" id="KW-1185">Reference proteome</keyword>
<feature type="compositionally biased region" description="Polar residues" evidence="3">
    <location>
        <begin position="585"/>
        <end position="600"/>
    </location>
</feature>
<dbReference type="SMR" id="A0A251NLT4"/>
<protein>
    <submittedName>
        <fullName evidence="6">Uncharacterized protein</fullName>
    </submittedName>
</protein>
<dbReference type="SMART" id="SM00717">
    <property type="entry name" value="SANT"/>
    <property type="match status" value="1"/>
</dbReference>
<sequence>MDSDVDVSRWVLELLIRDREKECIAKRVLAVAPFSDQDYRLKKTVLLRTIECDVYDALVSETMLETLEMIEDLDLSQGIATTDSMKAAYLAVATECTVKFLVGLMGKPSGKYLEAVDRIWRGRVGALERSETSQLISAELRQRMDEVEAGVWDLRVSKKLSRMNTRNDALRLVAVYVKEALALMGPPFITWAVRLNVPKEVADLEGDQIAVAKEANVGGGPEAEAQTKNGANVGDRSELEAQTENGANAGDGSELEAQMANAADVGGESELEAQMENGANVGGESELEAQMENGDNVQMASGTNAVDGSELEKEVVNETNAGDGSQLELQTTNGTNAAVESVLEVQMVSGANVGDGSELEAHTVNATNVGSESELEAQLVNVTNLGDGCELQAQRVNEASGSCGFESGPQPMTGVQLREVGARRMPPTMSRDLVLNEMDSGFTNREVLRFGDDQVHDTGVGLPSTNRELVLSLDPTTKDKEIQRSTGLRYKHLAHRRTRGPVRIRDAEDLGTDLSNSKYDSLSTPEVSNAQEALRSSILELQAVVTDPLPDALRVAETIRLDLAMKSVNAGAENLSVEKGAGPVQSHNDNLGNMSVPQSSGKEKDVPTPPVNQGKGTESVQTDDANLGNPSSSNKNNAPRPMTDPLPDALRVAETIRLDLAMKSVNVGAENLSVEIGAGPVQSHNDNLGNVSVPQSSGKEKDVPNPPVNQGKGTESVQTDDVNLGNPSSSNKNNAPRPSLMERNTTAHTYEWDDSIDTSQGAMKDPGRLYLPSPKRNAVSPLKKYENKRFTKRRKAKRWSLLEEDTLRTGVQKYGAGNWKFILNSYREIFEERTEVDLKDKWRNMTR</sequence>
<dbReference type="SUPFAM" id="SSF46689">
    <property type="entry name" value="Homeodomain-like"/>
    <property type="match status" value="1"/>
</dbReference>
<feature type="region of interest" description="Disordered" evidence="3">
    <location>
        <begin position="678"/>
        <end position="740"/>
    </location>
</feature>
<dbReference type="PANTHER" id="PTHR46993">
    <property type="entry name" value="MYB TRANSCRIPTION FACTOR"/>
    <property type="match status" value="1"/>
</dbReference>
<dbReference type="InterPro" id="IPR017930">
    <property type="entry name" value="Myb_dom"/>
</dbReference>
<evidence type="ECO:0000313" key="6">
    <source>
        <dbReference type="EMBL" id="ONH99659.1"/>
    </source>
</evidence>